<accession>A0A420Y9N8</accession>
<dbReference type="OrthoDB" id="2138648at2759"/>
<feature type="compositionally biased region" description="Basic and acidic residues" evidence="1">
    <location>
        <begin position="1"/>
        <end position="10"/>
    </location>
</feature>
<name>A0A420Y9N8_9PEZI</name>
<dbReference type="EMBL" id="QVQW01000030">
    <property type="protein sequence ID" value="RKU44527.1"/>
    <property type="molecule type" value="Genomic_DNA"/>
</dbReference>
<evidence type="ECO:0000259" key="2">
    <source>
        <dbReference type="Pfam" id="PF11160"/>
    </source>
</evidence>
<dbReference type="Pfam" id="PF11160">
    <property type="entry name" value="Hva1_TUDOR"/>
    <property type="match status" value="1"/>
</dbReference>
<dbReference type="AlphaFoldDB" id="A0A420Y9N8"/>
<evidence type="ECO:0000256" key="1">
    <source>
        <dbReference type="SAM" id="MobiDB-lite"/>
    </source>
</evidence>
<dbReference type="STRING" id="177199.A0A420Y9N8"/>
<dbReference type="Proteomes" id="UP000275385">
    <property type="component" value="Unassembled WGS sequence"/>
</dbReference>
<evidence type="ECO:0000313" key="4">
    <source>
        <dbReference type="Proteomes" id="UP000275385"/>
    </source>
</evidence>
<dbReference type="InterPro" id="IPR021331">
    <property type="entry name" value="Hva1_TUDOR"/>
</dbReference>
<sequence>MPDEIKDKNGEPINVGDNVFTKIRGGSHEGQVEKIVTTEEEAKEEGVKRPPKVLYTDQHGHAVNHNPGTLEHKD</sequence>
<protein>
    <recommendedName>
        <fullName evidence="2">Hypervirulence associated protein TUDOR domain-containing protein</fullName>
    </recommendedName>
</protein>
<dbReference type="Gene3D" id="2.30.30.1060">
    <property type="match status" value="1"/>
</dbReference>
<evidence type="ECO:0000313" key="3">
    <source>
        <dbReference type="EMBL" id="RKU44527.1"/>
    </source>
</evidence>
<comment type="caution">
    <text evidence="3">The sequence shown here is derived from an EMBL/GenBank/DDBJ whole genome shotgun (WGS) entry which is preliminary data.</text>
</comment>
<organism evidence="3 4">
    <name type="scientific">Coniochaeta pulveracea</name>
    <dbReference type="NCBI Taxonomy" id="177199"/>
    <lineage>
        <taxon>Eukaryota</taxon>
        <taxon>Fungi</taxon>
        <taxon>Dikarya</taxon>
        <taxon>Ascomycota</taxon>
        <taxon>Pezizomycotina</taxon>
        <taxon>Sordariomycetes</taxon>
        <taxon>Sordariomycetidae</taxon>
        <taxon>Coniochaetales</taxon>
        <taxon>Coniochaetaceae</taxon>
        <taxon>Coniochaeta</taxon>
    </lineage>
</organism>
<feature type="domain" description="Hypervirulence associated protein TUDOR" evidence="2">
    <location>
        <begin position="16"/>
        <end position="70"/>
    </location>
</feature>
<gene>
    <name evidence="3" type="ORF">DL546_007027</name>
</gene>
<proteinExistence type="predicted"/>
<keyword evidence="4" id="KW-1185">Reference proteome</keyword>
<reference evidence="3 4" key="1">
    <citation type="submission" date="2018-08" db="EMBL/GenBank/DDBJ databases">
        <title>Draft genome of the lignicolous fungus Coniochaeta pulveracea.</title>
        <authorList>
            <person name="Borstlap C.J."/>
            <person name="De Witt R.N."/>
            <person name="Botha A."/>
            <person name="Volschenk H."/>
        </authorList>
    </citation>
    <scope>NUCLEOTIDE SEQUENCE [LARGE SCALE GENOMIC DNA]</scope>
    <source>
        <strain evidence="3 4">CAB683</strain>
    </source>
</reference>
<feature type="region of interest" description="Disordered" evidence="1">
    <location>
        <begin position="1"/>
        <end position="74"/>
    </location>
</feature>